<name>A0A9P3G2U7_9APHY</name>
<feature type="compositionally biased region" description="Polar residues" evidence="1">
    <location>
        <begin position="7"/>
        <end position="17"/>
    </location>
</feature>
<feature type="region of interest" description="Disordered" evidence="1">
    <location>
        <begin position="1"/>
        <end position="98"/>
    </location>
</feature>
<evidence type="ECO:0000313" key="3">
    <source>
        <dbReference type="Proteomes" id="UP000703269"/>
    </source>
</evidence>
<dbReference type="EMBL" id="BPQB01000008">
    <property type="protein sequence ID" value="GJE88023.1"/>
    <property type="molecule type" value="Genomic_DNA"/>
</dbReference>
<protein>
    <submittedName>
        <fullName evidence="2">Uncharacterized protein</fullName>
    </submittedName>
</protein>
<feature type="compositionally biased region" description="Polar residues" evidence="1">
    <location>
        <begin position="56"/>
        <end position="68"/>
    </location>
</feature>
<reference evidence="2 3" key="1">
    <citation type="submission" date="2021-08" db="EMBL/GenBank/DDBJ databases">
        <title>Draft Genome Sequence of Phanerochaete sordida strain YK-624.</title>
        <authorList>
            <person name="Mori T."/>
            <person name="Dohra H."/>
            <person name="Suzuki T."/>
            <person name="Kawagishi H."/>
            <person name="Hirai H."/>
        </authorList>
    </citation>
    <scope>NUCLEOTIDE SEQUENCE [LARGE SCALE GENOMIC DNA]</scope>
    <source>
        <strain evidence="2 3">YK-624</strain>
    </source>
</reference>
<dbReference type="AlphaFoldDB" id="A0A9P3G2U7"/>
<feature type="compositionally biased region" description="Basic and acidic residues" evidence="1">
    <location>
        <begin position="79"/>
        <end position="91"/>
    </location>
</feature>
<sequence length="339" mass="38503">MSPPTTPNKRSVPYSTESPKKKTTTMFIPPEIRSPLRHSPKKPPSSPQKPVSLPQRPQSSMAPSSQHVVSEVAMQKLRKGLDESERADTEAAPRWGQPCSLNPAKSADYWLFSRSGLQAYLDTKEGGWKRDERYKGIVGDIEVYKQSQVQGYKPTLHAGARYLVIISSEGVLSANQFISPEQRGANESFIATPSLWAYTLAQMLGQGHFFLFFRHGAYLQHVKYYGQCRIRDVNEHLSKEQWDALDRTERDVVAALSHKLWDHVEIRGDIRSPLDLRRREPWVHARIYAIERGPLIAAFFEHARNGACRAAVPPKDTITEANGPRRIRHLPSPEEMKME</sequence>
<accession>A0A9P3G2U7</accession>
<gene>
    <name evidence="2" type="ORF">PsYK624_041060</name>
</gene>
<proteinExistence type="predicted"/>
<organism evidence="2 3">
    <name type="scientific">Phanerochaete sordida</name>
    <dbReference type="NCBI Taxonomy" id="48140"/>
    <lineage>
        <taxon>Eukaryota</taxon>
        <taxon>Fungi</taxon>
        <taxon>Dikarya</taxon>
        <taxon>Basidiomycota</taxon>
        <taxon>Agaricomycotina</taxon>
        <taxon>Agaricomycetes</taxon>
        <taxon>Polyporales</taxon>
        <taxon>Phanerochaetaceae</taxon>
        <taxon>Phanerochaete</taxon>
    </lineage>
</organism>
<evidence type="ECO:0000313" key="2">
    <source>
        <dbReference type="EMBL" id="GJE88023.1"/>
    </source>
</evidence>
<dbReference type="Proteomes" id="UP000703269">
    <property type="component" value="Unassembled WGS sequence"/>
</dbReference>
<comment type="caution">
    <text evidence="2">The sequence shown here is derived from an EMBL/GenBank/DDBJ whole genome shotgun (WGS) entry which is preliminary data.</text>
</comment>
<keyword evidence="3" id="KW-1185">Reference proteome</keyword>
<feature type="region of interest" description="Disordered" evidence="1">
    <location>
        <begin position="315"/>
        <end position="339"/>
    </location>
</feature>
<evidence type="ECO:0000256" key="1">
    <source>
        <dbReference type="SAM" id="MobiDB-lite"/>
    </source>
</evidence>